<evidence type="ECO:0000313" key="1">
    <source>
        <dbReference type="EMBL" id="KKN47439.1"/>
    </source>
</evidence>
<gene>
    <name evidence="1" type="ORF">LCGC14_0662790</name>
</gene>
<sequence length="114" mass="12206">MDTLLTQTAVIKRRDSAIVGPDPFTAHTTVPCRLKSASGERVLQLPGGLFTVTHVVYLQAGVDVKETDRIEVRDSNGIVLASSLRIGLVRKVASLGGKTHHLELPCTAMKDATS</sequence>
<accession>A0A0F9QY61</accession>
<dbReference type="EMBL" id="LAZR01001276">
    <property type="protein sequence ID" value="KKN47439.1"/>
    <property type="molecule type" value="Genomic_DNA"/>
</dbReference>
<organism evidence="1">
    <name type="scientific">marine sediment metagenome</name>
    <dbReference type="NCBI Taxonomy" id="412755"/>
    <lineage>
        <taxon>unclassified sequences</taxon>
        <taxon>metagenomes</taxon>
        <taxon>ecological metagenomes</taxon>
    </lineage>
</organism>
<proteinExistence type="predicted"/>
<comment type="caution">
    <text evidence="1">The sequence shown here is derived from an EMBL/GenBank/DDBJ whole genome shotgun (WGS) entry which is preliminary data.</text>
</comment>
<protein>
    <submittedName>
        <fullName evidence="1">Uncharacterized protein</fullName>
    </submittedName>
</protein>
<name>A0A0F9QY61_9ZZZZ</name>
<dbReference type="AlphaFoldDB" id="A0A0F9QY61"/>
<reference evidence="1" key="1">
    <citation type="journal article" date="2015" name="Nature">
        <title>Complex archaea that bridge the gap between prokaryotes and eukaryotes.</title>
        <authorList>
            <person name="Spang A."/>
            <person name="Saw J.H."/>
            <person name="Jorgensen S.L."/>
            <person name="Zaremba-Niedzwiedzka K."/>
            <person name="Martijn J."/>
            <person name="Lind A.E."/>
            <person name="van Eijk R."/>
            <person name="Schleper C."/>
            <person name="Guy L."/>
            <person name="Ettema T.J."/>
        </authorList>
    </citation>
    <scope>NUCLEOTIDE SEQUENCE</scope>
</reference>